<dbReference type="STRING" id="476652.DEAC_c22270"/>
<dbReference type="PANTHER" id="PTHR43708">
    <property type="entry name" value="CONSERVED EXPRESSED OXIDOREDUCTASE (EUROFUNG)"/>
    <property type="match status" value="1"/>
</dbReference>
<dbReference type="InterPro" id="IPR004104">
    <property type="entry name" value="Gfo/Idh/MocA-like_OxRdtase_C"/>
</dbReference>
<dbReference type="SUPFAM" id="SSF51735">
    <property type="entry name" value="NAD(P)-binding Rossmann-fold domains"/>
    <property type="match status" value="1"/>
</dbReference>
<dbReference type="Gene3D" id="3.30.360.10">
    <property type="entry name" value="Dihydrodipicolinate Reductase, domain 2"/>
    <property type="match status" value="1"/>
</dbReference>
<dbReference type="InterPro" id="IPR036291">
    <property type="entry name" value="NAD(P)-bd_dom_sf"/>
</dbReference>
<dbReference type="NCBIfam" id="NF008607">
    <property type="entry name" value="PRK11579.1"/>
    <property type="match status" value="1"/>
</dbReference>
<evidence type="ECO:0000313" key="5">
    <source>
        <dbReference type="EMBL" id="KLU65597.1"/>
    </source>
</evidence>
<dbReference type="RefSeq" id="WP_047810102.1">
    <property type="nucleotide sequence ID" value="NZ_LDZY01000007.1"/>
</dbReference>
<dbReference type="PANTHER" id="PTHR43708:SF5">
    <property type="entry name" value="CONSERVED EXPRESSED OXIDOREDUCTASE (EUROFUNG)-RELATED"/>
    <property type="match status" value="1"/>
</dbReference>
<evidence type="ECO:0000313" key="6">
    <source>
        <dbReference type="Proteomes" id="UP000036356"/>
    </source>
</evidence>
<dbReference type="GO" id="GO:0000166">
    <property type="term" value="F:nucleotide binding"/>
    <property type="evidence" value="ECO:0007669"/>
    <property type="project" value="InterPro"/>
</dbReference>
<protein>
    <submittedName>
        <fullName evidence="5">Scyllo-inositol 2-dehydrogenase (NADP(+))</fullName>
        <ecNumber evidence="5">1.1.1.371</ecNumber>
    </submittedName>
</protein>
<reference evidence="5 6" key="1">
    <citation type="submission" date="2015-06" db="EMBL/GenBank/DDBJ databases">
        <title>Draft genome of the moderately acidophilic sulfate reducer Candidatus Desulfosporosinus acididurans strain M1.</title>
        <authorList>
            <person name="Poehlein A."/>
            <person name="Petzsch P."/>
            <person name="Johnson B.D."/>
            <person name="Schloemann M."/>
            <person name="Daniel R."/>
            <person name="Muehling M."/>
        </authorList>
    </citation>
    <scope>NUCLEOTIDE SEQUENCE [LARGE SCALE GENOMIC DNA]</scope>
    <source>
        <strain evidence="5 6">M1</strain>
    </source>
</reference>
<comment type="similarity">
    <text evidence="1">Belongs to the Gfo/Idh/MocA family.</text>
</comment>
<dbReference type="Proteomes" id="UP000036356">
    <property type="component" value="Unassembled WGS sequence"/>
</dbReference>
<proteinExistence type="inferred from homology"/>
<dbReference type="AlphaFoldDB" id="A0A0J1FQN8"/>
<accession>A0A0J1FQN8</accession>
<dbReference type="Gene3D" id="3.40.50.720">
    <property type="entry name" value="NAD(P)-binding Rossmann-like Domain"/>
    <property type="match status" value="1"/>
</dbReference>
<feature type="domain" description="Gfo/Idh/MocA-like oxidoreductase N-terminal" evidence="3">
    <location>
        <begin position="6"/>
        <end position="120"/>
    </location>
</feature>
<dbReference type="EC" id="1.1.1.371" evidence="5"/>
<dbReference type="GO" id="GO:0102497">
    <property type="term" value="F:scyllo-inositol dehydrogenase (NADP+) activity"/>
    <property type="evidence" value="ECO:0007669"/>
    <property type="project" value="UniProtKB-EC"/>
</dbReference>
<dbReference type="InterPro" id="IPR000683">
    <property type="entry name" value="Gfo/Idh/MocA-like_OxRdtase_N"/>
</dbReference>
<name>A0A0J1FQN8_9FIRM</name>
<evidence type="ECO:0000256" key="1">
    <source>
        <dbReference type="ARBA" id="ARBA00010928"/>
    </source>
</evidence>
<evidence type="ECO:0000259" key="4">
    <source>
        <dbReference type="Pfam" id="PF02894"/>
    </source>
</evidence>
<comment type="caution">
    <text evidence="5">The sequence shown here is derived from an EMBL/GenBank/DDBJ whole genome shotgun (WGS) entry which is preliminary data.</text>
</comment>
<evidence type="ECO:0000259" key="3">
    <source>
        <dbReference type="Pfam" id="PF01408"/>
    </source>
</evidence>
<organism evidence="5 6">
    <name type="scientific">Desulfosporosinus acididurans</name>
    <dbReference type="NCBI Taxonomy" id="476652"/>
    <lineage>
        <taxon>Bacteria</taxon>
        <taxon>Bacillati</taxon>
        <taxon>Bacillota</taxon>
        <taxon>Clostridia</taxon>
        <taxon>Eubacteriales</taxon>
        <taxon>Desulfitobacteriaceae</taxon>
        <taxon>Desulfosporosinus</taxon>
    </lineage>
</organism>
<dbReference type="Pfam" id="PF02894">
    <property type="entry name" value="GFO_IDH_MocA_C"/>
    <property type="match status" value="1"/>
</dbReference>
<dbReference type="PATRIC" id="fig|476652.3.peg.2307"/>
<feature type="domain" description="Gfo/Idh/MocA-like oxidoreductase C-terminal" evidence="4">
    <location>
        <begin position="134"/>
        <end position="348"/>
    </location>
</feature>
<dbReference type="EMBL" id="LDZY01000007">
    <property type="protein sequence ID" value="KLU65597.1"/>
    <property type="molecule type" value="Genomic_DNA"/>
</dbReference>
<sequence length="353" mass="39566">MSKITEVGLVGYGMAGQAFHAPIISSVNGLNLKTVVERREQKAKDRYPWVSSVKSVEELLADPEIELVVIATPNATHFDYARLALEAGKHVVVDKPFTATSAEAKTLIKLAQEKNCLLSVFQNRRWDGDFQTVRQVIEQGLLGRVVEVEVHYDRYINYLRPHTWKEEENPGAGIVFDLGSHLIDQAQVLFGLPKSVTADIRRQREDSQIDDAFELILNFEKGIKVTLKAGMLVREKGPHFIVHGTKGSFVKYGLDPQEAALKLGLMPNDDPLWGQEPTEDWGVLNTEVNGLHYIGKVETIRGDYRAYYENISAALSQGIKLAVKPEEALNTIRIIELALESQKQQRTLTYSAE</sequence>
<evidence type="ECO:0000256" key="2">
    <source>
        <dbReference type="ARBA" id="ARBA00023002"/>
    </source>
</evidence>
<dbReference type="Pfam" id="PF01408">
    <property type="entry name" value="GFO_IDH_MocA"/>
    <property type="match status" value="1"/>
</dbReference>
<gene>
    <name evidence="5" type="primary">iolW</name>
    <name evidence="5" type="ORF">DEAC_c22270</name>
</gene>
<keyword evidence="6" id="KW-1185">Reference proteome</keyword>
<dbReference type="InterPro" id="IPR051317">
    <property type="entry name" value="Gfo/Idh/MocA_oxidoreduct"/>
</dbReference>
<keyword evidence="2 5" id="KW-0560">Oxidoreductase</keyword>